<dbReference type="InterPro" id="IPR036390">
    <property type="entry name" value="WH_DNA-bd_sf"/>
</dbReference>
<dbReference type="PANTHER" id="PTHR30136">
    <property type="entry name" value="HELIX-TURN-HELIX TRANSCRIPTIONAL REGULATOR, ICLR FAMILY"/>
    <property type="match status" value="1"/>
</dbReference>
<dbReference type="SUPFAM" id="SSF46785">
    <property type="entry name" value="Winged helix' DNA-binding domain"/>
    <property type="match status" value="1"/>
</dbReference>
<dbReference type="GO" id="GO:0045892">
    <property type="term" value="P:negative regulation of DNA-templated transcription"/>
    <property type="evidence" value="ECO:0007669"/>
    <property type="project" value="TreeGrafter"/>
</dbReference>
<dbReference type="Gene3D" id="1.10.10.10">
    <property type="entry name" value="Winged helix-like DNA-binding domain superfamily/Winged helix DNA-binding domain"/>
    <property type="match status" value="1"/>
</dbReference>
<dbReference type="InterPro" id="IPR036388">
    <property type="entry name" value="WH-like_DNA-bd_sf"/>
</dbReference>
<dbReference type="InterPro" id="IPR029016">
    <property type="entry name" value="GAF-like_dom_sf"/>
</dbReference>
<dbReference type="Gene3D" id="3.30.450.40">
    <property type="match status" value="1"/>
</dbReference>
<dbReference type="RefSeq" id="WP_092104121.1">
    <property type="nucleotide sequence ID" value="NZ_LT629739.1"/>
</dbReference>
<gene>
    <name evidence="4" type="ORF">SAMN04489751_1270</name>
</gene>
<dbReference type="AlphaFoldDB" id="A0A1H1PL46"/>
<dbReference type="STRING" id="629680.SAMN04489751_1270"/>
<organism evidence="4 5">
    <name type="scientific">Brevibacterium sandarakinum</name>
    <dbReference type="NCBI Taxonomy" id="629680"/>
    <lineage>
        <taxon>Bacteria</taxon>
        <taxon>Bacillati</taxon>
        <taxon>Actinomycetota</taxon>
        <taxon>Actinomycetes</taxon>
        <taxon>Micrococcales</taxon>
        <taxon>Brevibacteriaceae</taxon>
        <taxon>Brevibacterium</taxon>
    </lineage>
</organism>
<dbReference type="PANTHER" id="PTHR30136:SF35">
    <property type="entry name" value="HTH-TYPE TRANSCRIPTIONAL REGULATOR RV1719"/>
    <property type="match status" value="1"/>
</dbReference>
<evidence type="ECO:0000256" key="1">
    <source>
        <dbReference type="ARBA" id="ARBA00023015"/>
    </source>
</evidence>
<dbReference type="InterPro" id="IPR050707">
    <property type="entry name" value="HTH_MetabolicPath_Reg"/>
</dbReference>
<dbReference type="GO" id="GO:0003700">
    <property type="term" value="F:DNA-binding transcription factor activity"/>
    <property type="evidence" value="ECO:0007669"/>
    <property type="project" value="TreeGrafter"/>
</dbReference>
<evidence type="ECO:0000313" key="4">
    <source>
        <dbReference type="EMBL" id="SDS11886.1"/>
    </source>
</evidence>
<dbReference type="OrthoDB" id="8479143at2"/>
<proteinExistence type="predicted"/>
<protein>
    <submittedName>
        <fullName evidence="4">DNA-binding transcriptional regulator, IclR family</fullName>
    </submittedName>
</protein>
<sequence length="250" mass="27053">MTPQHDNSSPVATNRPNHRMVDRVSAILEAAARSRTGLTLTELAGHIDAPLSSTQGLANGLVATGYLIERERSYFLGPAPFFLTRIAGSSPVDSVSHEHLKEIHEATGHTVVLAIAVGDGLYYVDHAAESARYSYLAENFVKRSLIRASSGWILLSGMSRRDLWSYLSMLPPEDEPFADEFLDSMRQIQADQIVVAPTVSTSGIEGIATSVTADGETIGSVAVIGDHEEILNDADTISSILLKYRSKWAS</sequence>
<dbReference type="GO" id="GO:0003677">
    <property type="term" value="F:DNA binding"/>
    <property type="evidence" value="ECO:0007669"/>
    <property type="project" value="UniProtKB-KW"/>
</dbReference>
<dbReference type="SUPFAM" id="SSF55781">
    <property type="entry name" value="GAF domain-like"/>
    <property type="match status" value="1"/>
</dbReference>
<keyword evidence="5" id="KW-1185">Reference proteome</keyword>
<reference evidence="4" key="1">
    <citation type="submission" date="2016-10" db="EMBL/GenBank/DDBJ databases">
        <authorList>
            <person name="Varghese N."/>
            <person name="Submissions S."/>
        </authorList>
    </citation>
    <scope>NUCLEOTIDE SEQUENCE [LARGE SCALE GENOMIC DNA]</scope>
    <source>
        <strain evidence="4">DSM 22082</strain>
    </source>
</reference>
<evidence type="ECO:0000256" key="2">
    <source>
        <dbReference type="ARBA" id="ARBA00023163"/>
    </source>
</evidence>
<keyword evidence="1" id="KW-0805">Transcription regulation</keyword>
<dbReference type="Pfam" id="PF09339">
    <property type="entry name" value="HTH_IclR"/>
    <property type="match status" value="1"/>
</dbReference>
<evidence type="ECO:0000313" key="5">
    <source>
        <dbReference type="Proteomes" id="UP000199700"/>
    </source>
</evidence>
<keyword evidence="4" id="KW-0238">DNA-binding</keyword>
<evidence type="ECO:0000259" key="3">
    <source>
        <dbReference type="SMART" id="SM00346"/>
    </source>
</evidence>
<keyword evidence="2" id="KW-0804">Transcription</keyword>
<dbReference type="Proteomes" id="UP000199700">
    <property type="component" value="Chromosome"/>
</dbReference>
<dbReference type="InterPro" id="IPR005471">
    <property type="entry name" value="Tscrpt_reg_IclR_N"/>
</dbReference>
<accession>A0A1H1PL46</accession>
<name>A0A1H1PL46_BRESA</name>
<dbReference type="SMART" id="SM00346">
    <property type="entry name" value="HTH_ICLR"/>
    <property type="match status" value="1"/>
</dbReference>
<feature type="domain" description="HTH iclR-type" evidence="3">
    <location>
        <begin position="18"/>
        <end position="105"/>
    </location>
</feature>
<dbReference type="EMBL" id="LT629739">
    <property type="protein sequence ID" value="SDS11886.1"/>
    <property type="molecule type" value="Genomic_DNA"/>
</dbReference>